<accession>A0A170ZC01</accession>
<dbReference type="AlphaFoldDB" id="A0A170ZC01"/>
<dbReference type="EMBL" id="BDCR01000002">
    <property type="protein sequence ID" value="GAT62508.1"/>
    <property type="molecule type" value="Genomic_DNA"/>
</dbReference>
<evidence type="ECO:0000313" key="1">
    <source>
        <dbReference type="EMBL" id="GAT62508.1"/>
    </source>
</evidence>
<keyword evidence="2" id="KW-1185">Reference proteome</keyword>
<name>A0A170ZC01_9BACT</name>
<sequence length="69" mass="7826">MLATLLLISCVSYFNLFCMLWERVQRTNGQRQQGAIFKSLRVITCESELASPNNNLPQISIIILIITPT</sequence>
<proteinExistence type="predicted"/>
<evidence type="ECO:0000313" key="2">
    <source>
        <dbReference type="Proteomes" id="UP000076586"/>
    </source>
</evidence>
<reference evidence="2" key="1">
    <citation type="submission" date="2016-04" db="EMBL/GenBank/DDBJ databases">
        <title>Draft genome sequence of Paludibacter jiangxiensis strain NM7.</title>
        <authorList>
            <person name="Qiu Y."/>
            <person name="Matsuura N."/>
            <person name="Ohashi A."/>
            <person name="Tourlousse M.D."/>
            <person name="Sekiguchi Y."/>
        </authorList>
    </citation>
    <scope>NUCLEOTIDE SEQUENCE [LARGE SCALE GENOMIC DNA]</scope>
    <source>
        <strain evidence="2">NM7</strain>
    </source>
</reference>
<protein>
    <submittedName>
        <fullName evidence="1">Uncharacterized protein</fullName>
    </submittedName>
</protein>
<dbReference type="Proteomes" id="UP000076586">
    <property type="component" value="Unassembled WGS sequence"/>
</dbReference>
<organism evidence="1 2">
    <name type="scientific">Paludibacter jiangxiensis</name>
    <dbReference type="NCBI Taxonomy" id="681398"/>
    <lineage>
        <taxon>Bacteria</taxon>
        <taxon>Pseudomonadati</taxon>
        <taxon>Bacteroidota</taxon>
        <taxon>Bacteroidia</taxon>
        <taxon>Bacteroidales</taxon>
        <taxon>Paludibacteraceae</taxon>
        <taxon>Paludibacter</taxon>
    </lineage>
</organism>
<comment type="caution">
    <text evidence="1">The sequence shown here is derived from an EMBL/GenBank/DDBJ whole genome shotgun (WGS) entry which is preliminary data.</text>
</comment>
<reference evidence="2" key="2">
    <citation type="journal article" date="2017" name="Genome Announc.">
        <title>Draft genome sequence of Paludibacter jiangxiensis NM7(T), a propionate-producing fermentative bacterium.</title>
        <authorList>
            <person name="Qiu Y.-L."/>
            <person name="Tourlousse D.M."/>
            <person name="Matsuura N."/>
            <person name="Ohashi A."/>
            <person name="Sekiguchi Y."/>
        </authorList>
    </citation>
    <scope>NUCLEOTIDE SEQUENCE [LARGE SCALE GENOMIC DNA]</scope>
    <source>
        <strain evidence="2">NM7</strain>
    </source>
</reference>
<gene>
    <name evidence="1" type="ORF">PJIAN_267</name>
</gene>